<dbReference type="EC" id="2.5.1.10" evidence="5"/>
<dbReference type="eggNOG" id="COG0142">
    <property type="taxonomic scope" value="Bacteria"/>
</dbReference>
<reference evidence="5" key="1">
    <citation type="submission" date="2013-04" db="EMBL/GenBank/DDBJ databases">
        <title>Comparative Genomics of Relapsing Fever Spirochetes.</title>
        <authorList>
            <person name="Schwan T.G."/>
            <person name="Raffel S.J."/>
            <person name="Porcella S.F."/>
            <person name="Martens C.A."/>
            <person name="Bruno D.P."/>
            <person name="Ricklefs S.M."/>
            <person name="Barbian K.B."/>
        </authorList>
    </citation>
    <scope>NUCLEOTIDE SEQUENCE [LARGE SCALE GENOMIC DNA]</scope>
    <source>
        <strain evidence="5">Co53</strain>
    </source>
</reference>
<dbReference type="PANTHER" id="PTHR12001">
    <property type="entry name" value="GERANYLGERANYL PYROPHOSPHATE SYNTHASE"/>
    <property type="match status" value="1"/>
</dbReference>
<comment type="similarity">
    <text evidence="3">Belongs to the FPP/GGPP synthase family.</text>
</comment>
<dbReference type="SFLD" id="SFLDS00005">
    <property type="entry name" value="Isoprenoid_Synthase_Type_I"/>
    <property type="match status" value="1"/>
</dbReference>
<protein>
    <submittedName>
        <fullName evidence="5">Dimethylallyltransferase</fullName>
        <ecNumber evidence="5">2.5.1.1</ecNumber>
        <ecNumber evidence="5">2.5.1.10</ecNumber>
        <ecNumber evidence="5">2.5.1.29</ecNumber>
    </submittedName>
</protein>
<proteinExistence type="inferred from homology"/>
<dbReference type="PROSITE" id="PS00723">
    <property type="entry name" value="POLYPRENYL_SYNTHASE_1"/>
    <property type="match status" value="1"/>
</dbReference>
<dbReference type="Proteomes" id="UP000019330">
    <property type="component" value="Chromosome"/>
</dbReference>
<dbReference type="CDD" id="cd00685">
    <property type="entry name" value="Trans_IPPS_HT"/>
    <property type="match status" value="1"/>
</dbReference>
<dbReference type="GO" id="GO:0004161">
    <property type="term" value="F:dimethylallyltranstransferase activity"/>
    <property type="evidence" value="ECO:0007669"/>
    <property type="project" value="UniProtKB-EC"/>
</dbReference>
<gene>
    <name evidence="5" type="ORF">BCO_0083700</name>
</gene>
<dbReference type="EC" id="2.5.1.1" evidence="5"/>
<dbReference type="EMBL" id="CP005745">
    <property type="protein sequence ID" value="AHH10483.1"/>
    <property type="molecule type" value="Genomic_DNA"/>
</dbReference>
<dbReference type="PROSITE" id="PS00444">
    <property type="entry name" value="POLYPRENYL_SYNTHASE_2"/>
    <property type="match status" value="1"/>
</dbReference>
<keyword evidence="4" id="KW-0812">Transmembrane</keyword>
<dbReference type="InterPro" id="IPR008949">
    <property type="entry name" value="Isoprenoid_synthase_dom_sf"/>
</dbReference>
<sequence>MNTHQQYHTYLFSLIHSIIILFIIIIIMQNKSFLDKIEKNINNIFSKDHFLNLFKDKELKLKLNIQENVIKTIKAPAIEIINRGGKRIRPMLMILLAHALGYNNKNTENLYNLSMLLELPHSGSLIIDDIEDGAIKRRGKTAIHLTYGLDNSINTANLIYFLPAKLIQTSNLKSSQKILIYENFFTTLSNLHLGQGIDIALHNGTYIPNINEYISLVELKTSCLFGMIGFLAGILTNNVNKAKNLYNTFLNLGTCFQIMDDIKNIKDGINGKEFGDDLIEGKKSLPIIYFLKEKLFDKKIIQELDKIKNKPIDESKEAILKFSHMINSSSAIKDSSTLATSYLNKFIEELDSYALINEYKDMIMNIIKTIKEENS</sequence>
<dbReference type="GO" id="GO:0004311">
    <property type="term" value="F:geranylgeranyl diphosphate synthase activity"/>
    <property type="evidence" value="ECO:0007669"/>
    <property type="project" value="UniProtKB-EC"/>
</dbReference>
<dbReference type="GO" id="GO:0046872">
    <property type="term" value="F:metal ion binding"/>
    <property type="evidence" value="ECO:0007669"/>
    <property type="project" value="UniProtKB-KW"/>
</dbReference>
<keyword evidence="1" id="KW-0479">Metal-binding</keyword>
<organism evidence="5 6">
    <name type="scientific">Borrelia coriaceae ATCC 43381</name>
    <dbReference type="NCBI Taxonomy" id="1408429"/>
    <lineage>
        <taxon>Bacteria</taxon>
        <taxon>Pseudomonadati</taxon>
        <taxon>Spirochaetota</taxon>
        <taxon>Spirochaetia</taxon>
        <taxon>Spirochaetales</taxon>
        <taxon>Borreliaceae</taxon>
        <taxon>Borrelia</taxon>
    </lineage>
</organism>
<dbReference type="Gene3D" id="1.10.600.10">
    <property type="entry name" value="Farnesyl Diphosphate Synthase"/>
    <property type="match status" value="1"/>
</dbReference>
<keyword evidence="6" id="KW-1185">Reference proteome</keyword>
<keyword evidence="4" id="KW-1133">Transmembrane helix</keyword>
<keyword evidence="2" id="KW-0460">Magnesium</keyword>
<dbReference type="PANTHER" id="PTHR12001:SF44">
    <property type="entry name" value="GERANYLGERANYL PYROPHOSPHATE SYNTHASE"/>
    <property type="match status" value="1"/>
</dbReference>
<dbReference type="InterPro" id="IPR033749">
    <property type="entry name" value="Polyprenyl_synt_CS"/>
</dbReference>
<dbReference type="PATRIC" id="fig|1313292.3.peg.331"/>
<evidence type="ECO:0000313" key="5">
    <source>
        <dbReference type="EMBL" id="AHH10483.1"/>
    </source>
</evidence>
<dbReference type="InterPro" id="IPR000092">
    <property type="entry name" value="Polyprenyl_synt"/>
</dbReference>
<evidence type="ECO:0000313" key="6">
    <source>
        <dbReference type="Proteomes" id="UP000019330"/>
    </source>
</evidence>
<name>W5SUY9_9SPIR</name>
<dbReference type="Pfam" id="PF00348">
    <property type="entry name" value="polyprenyl_synt"/>
    <property type="match status" value="1"/>
</dbReference>
<evidence type="ECO:0000256" key="4">
    <source>
        <dbReference type="SAM" id="Phobius"/>
    </source>
</evidence>
<dbReference type="HOGENOM" id="CLU_014015_2_1_12"/>
<keyword evidence="4" id="KW-0472">Membrane</keyword>
<dbReference type="GO" id="GO:0008299">
    <property type="term" value="P:isoprenoid biosynthetic process"/>
    <property type="evidence" value="ECO:0007669"/>
    <property type="project" value="InterPro"/>
</dbReference>
<dbReference type="GO" id="GO:0004337">
    <property type="term" value="F:(2E,6E)-farnesyl diphosphate synthase activity"/>
    <property type="evidence" value="ECO:0007669"/>
    <property type="project" value="UniProtKB-EC"/>
</dbReference>
<dbReference type="SUPFAM" id="SSF48576">
    <property type="entry name" value="Terpenoid synthases"/>
    <property type="match status" value="1"/>
</dbReference>
<dbReference type="STRING" id="1313292.BCO_0083700"/>
<dbReference type="EC" id="2.5.1.29" evidence="5"/>
<feature type="transmembrane region" description="Helical" evidence="4">
    <location>
        <begin position="7"/>
        <end position="28"/>
    </location>
</feature>
<evidence type="ECO:0000256" key="1">
    <source>
        <dbReference type="ARBA" id="ARBA00022723"/>
    </source>
</evidence>
<evidence type="ECO:0000256" key="3">
    <source>
        <dbReference type="RuleBase" id="RU004466"/>
    </source>
</evidence>
<accession>W5SUY9</accession>
<keyword evidence="3 5" id="KW-0808">Transferase</keyword>
<dbReference type="AlphaFoldDB" id="W5SUY9"/>
<evidence type="ECO:0000256" key="2">
    <source>
        <dbReference type="ARBA" id="ARBA00022842"/>
    </source>
</evidence>